<dbReference type="OrthoDB" id="4975133at2759"/>
<keyword evidence="2" id="KW-1133">Transmembrane helix</keyword>
<evidence type="ECO:0000256" key="1">
    <source>
        <dbReference type="SAM" id="MobiDB-lite"/>
    </source>
</evidence>
<keyword evidence="2" id="KW-0812">Transmembrane</keyword>
<feature type="region of interest" description="Disordered" evidence="1">
    <location>
        <begin position="91"/>
        <end position="145"/>
    </location>
</feature>
<comment type="caution">
    <text evidence="3">The sequence shown here is derived from an EMBL/GenBank/DDBJ whole genome shotgun (WGS) entry which is preliminary data.</text>
</comment>
<dbReference type="Proteomes" id="UP000582016">
    <property type="component" value="Unassembled WGS sequence"/>
</dbReference>
<dbReference type="EMBL" id="JAAOAQ010000444">
    <property type="protein sequence ID" value="KAF5546971.1"/>
    <property type="molecule type" value="Genomic_DNA"/>
</dbReference>
<evidence type="ECO:0000313" key="4">
    <source>
        <dbReference type="Proteomes" id="UP000582016"/>
    </source>
</evidence>
<keyword evidence="2" id="KW-0472">Membrane</keyword>
<proteinExistence type="predicted"/>
<sequence length="145" mass="16661">MTASFLSLLFYYASTRIHEKAPLFSIELDIMAMTLDTVMVWVFILLIVMSVVYFLCIWLAYGCKSKNQTMDEEQGDVVVNWEENYESIFVNPPEQQTTQQPMPSYTSIPLRGSRDTELPAYEPIDTPPPSYIPAYKANSTRPSRE</sequence>
<name>A0A8H5J2B0_9HYPO</name>
<organism evidence="3 4">
    <name type="scientific">Fusarium phyllophilum</name>
    <dbReference type="NCBI Taxonomy" id="47803"/>
    <lineage>
        <taxon>Eukaryota</taxon>
        <taxon>Fungi</taxon>
        <taxon>Dikarya</taxon>
        <taxon>Ascomycota</taxon>
        <taxon>Pezizomycotina</taxon>
        <taxon>Sordariomycetes</taxon>
        <taxon>Hypocreomycetidae</taxon>
        <taxon>Hypocreales</taxon>
        <taxon>Nectriaceae</taxon>
        <taxon>Fusarium</taxon>
        <taxon>Fusarium fujikuroi species complex</taxon>
    </lineage>
</organism>
<keyword evidence="4" id="KW-1185">Reference proteome</keyword>
<evidence type="ECO:0000313" key="3">
    <source>
        <dbReference type="EMBL" id="KAF5546971.1"/>
    </source>
</evidence>
<feature type="compositionally biased region" description="Low complexity" evidence="1">
    <location>
        <begin position="92"/>
        <end position="103"/>
    </location>
</feature>
<feature type="transmembrane region" description="Helical" evidence="2">
    <location>
        <begin position="39"/>
        <end position="61"/>
    </location>
</feature>
<accession>A0A8H5J2B0</accession>
<reference evidence="3 4" key="1">
    <citation type="submission" date="2020-05" db="EMBL/GenBank/DDBJ databases">
        <title>Identification and distribution of gene clusters putatively required for synthesis of sphingolipid metabolism inhibitors in phylogenetically diverse species of the filamentous fungus Fusarium.</title>
        <authorList>
            <person name="Kim H.-S."/>
            <person name="Busman M."/>
            <person name="Brown D.W."/>
            <person name="Divon H."/>
            <person name="Uhlig S."/>
            <person name="Proctor R.H."/>
        </authorList>
    </citation>
    <scope>NUCLEOTIDE SEQUENCE [LARGE SCALE GENOMIC DNA]</scope>
    <source>
        <strain evidence="3 4">NRRL 13617</strain>
    </source>
</reference>
<dbReference type="AlphaFoldDB" id="A0A8H5J2B0"/>
<evidence type="ECO:0000256" key="2">
    <source>
        <dbReference type="SAM" id="Phobius"/>
    </source>
</evidence>
<protein>
    <submittedName>
        <fullName evidence="3">Uncharacterized protein</fullName>
    </submittedName>
</protein>
<gene>
    <name evidence="3" type="ORF">FPHYL_10378</name>
</gene>